<dbReference type="PANTHER" id="PTHR42821">
    <property type="entry name" value="CATALASE"/>
    <property type="match status" value="1"/>
</dbReference>
<protein>
    <recommendedName>
        <fullName evidence="3 10">Catalase</fullName>
        <ecNumber evidence="3 10">1.11.1.6</ecNumber>
    </recommendedName>
</protein>
<dbReference type="Pfam" id="PF18011">
    <property type="entry name" value="Catalase_C"/>
    <property type="match status" value="1"/>
</dbReference>
<dbReference type="SMART" id="SM01060">
    <property type="entry name" value="Catalase"/>
    <property type="match status" value="1"/>
</dbReference>
<dbReference type="InterPro" id="IPR029062">
    <property type="entry name" value="Class_I_gatase-like"/>
</dbReference>
<gene>
    <name evidence="18" type="ORF">Aco04nite_80270</name>
</gene>
<dbReference type="EMBL" id="BOQP01000050">
    <property type="protein sequence ID" value="GIM82176.1"/>
    <property type="molecule type" value="Genomic_DNA"/>
</dbReference>
<dbReference type="PROSITE" id="PS00438">
    <property type="entry name" value="CATALASE_2"/>
    <property type="match status" value="1"/>
</dbReference>
<feature type="binding site" evidence="13">
    <location>
        <position position="216"/>
    </location>
    <ligand>
        <name>heme</name>
        <dbReference type="ChEBI" id="CHEBI:30413"/>
    </ligand>
</feature>
<reference evidence="18" key="1">
    <citation type="submission" date="2021-03" db="EMBL/GenBank/DDBJ databases">
        <title>Whole genome shotgun sequence of Actinoplanes consettensis NBRC 14913.</title>
        <authorList>
            <person name="Komaki H."/>
            <person name="Tamura T."/>
        </authorList>
    </citation>
    <scope>NUCLEOTIDE SEQUENCE</scope>
    <source>
        <strain evidence="18">NBRC 14913</strain>
    </source>
</reference>
<dbReference type="RefSeq" id="WP_213002410.1">
    <property type="nucleotide sequence ID" value="NZ_BAAATW010000018.1"/>
</dbReference>
<proteinExistence type="inferred from homology"/>
<dbReference type="PIRSF" id="PIRSF038927">
    <property type="entry name" value="Catalase_clade2"/>
    <property type="match status" value="1"/>
</dbReference>
<dbReference type="GO" id="GO:0046872">
    <property type="term" value="F:metal ion binding"/>
    <property type="evidence" value="ECO:0007669"/>
    <property type="project" value="UniProtKB-KW"/>
</dbReference>
<dbReference type="Pfam" id="PF06628">
    <property type="entry name" value="Catalase-rel"/>
    <property type="match status" value="1"/>
</dbReference>
<dbReference type="InterPro" id="IPR002226">
    <property type="entry name" value="Catalase_haem_BS"/>
</dbReference>
<dbReference type="Pfam" id="PF00199">
    <property type="entry name" value="Catalase"/>
    <property type="match status" value="1"/>
</dbReference>
<dbReference type="InterPro" id="IPR024712">
    <property type="entry name" value="Catalase_clade2"/>
</dbReference>
<feature type="cross-link" description="3'-histidyl-3-tyrosine (His-Tyr)" evidence="14">
    <location>
        <begin position="395"/>
        <end position="418"/>
    </location>
</feature>
<feature type="active site" evidence="11">
    <location>
        <position position="203"/>
    </location>
</feature>
<feature type="binding site" evidence="13">
    <location>
        <position position="425"/>
    </location>
    <ligand>
        <name>heme</name>
        <dbReference type="ChEBI" id="CHEBI:30413"/>
    </ligand>
</feature>
<keyword evidence="19" id="KW-1185">Reference proteome</keyword>
<comment type="caution">
    <text evidence="18">The sequence shown here is derived from an EMBL/GenBank/DDBJ whole genome shotgun (WGS) entry which is preliminary data.</text>
</comment>
<dbReference type="Gene3D" id="2.40.180.10">
    <property type="entry name" value="Catalase core domain"/>
    <property type="match status" value="1"/>
</dbReference>
<feature type="binding site" evidence="13">
    <location>
        <position position="167"/>
    </location>
    <ligand>
        <name>heme</name>
        <dbReference type="ChEBI" id="CHEBI:30413"/>
    </ligand>
</feature>
<evidence type="ECO:0000256" key="2">
    <source>
        <dbReference type="ARBA" id="ARBA00010660"/>
    </source>
</evidence>
<evidence type="ECO:0000256" key="10">
    <source>
        <dbReference type="PIRNR" id="PIRNR038927"/>
    </source>
</evidence>
<dbReference type="InterPro" id="IPR018028">
    <property type="entry name" value="Catalase"/>
</dbReference>
<organism evidence="18 19">
    <name type="scientific">Winogradskya consettensis</name>
    <dbReference type="NCBI Taxonomy" id="113560"/>
    <lineage>
        <taxon>Bacteria</taxon>
        <taxon>Bacillati</taxon>
        <taxon>Actinomycetota</taxon>
        <taxon>Actinomycetes</taxon>
        <taxon>Micromonosporales</taxon>
        <taxon>Micromonosporaceae</taxon>
        <taxon>Winogradskya</taxon>
    </lineage>
</organism>
<dbReference type="GO" id="GO:0020037">
    <property type="term" value="F:heme binding"/>
    <property type="evidence" value="ECO:0007669"/>
    <property type="project" value="UniProtKB-UniRule"/>
</dbReference>
<comment type="cofactor">
    <cofactor evidence="1 10 12">
        <name>heme</name>
        <dbReference type="ChEBI" id="CHEBI:30413"/>
    </cofactor>
</comment>
<dbReference type="InterPro" id="IPR011614">
    <property type="entry name" value="Catalase_core"/>
</dbReference>
<dbReference type="Gene3D" id="1.20.1370.20">
    <property type="match status" value="1"/>
</dbReference>
<dbReference type="PROSITE" id="PS00437">
    <property type="entry name" value="CATALASE_1"/>
    <property type="match status" value="1"/>
</dbReference>
<feature type="compositionally biased region" description="Polar residues" evidence="16">
    <location>
        <begin position="35"/>
        <end position="45"/>
    </location>
</feature>
<dbReference type="InterPro" id="IPR041399">
    <property type="entry name" value="Catalase_large_C"/>
</dbReference>
<evidence type="ECO:0000256" key="15">
    <source>
        <dbReference type="RuleBase" id="RU000498"/>
    </source>
</evidence>
<keyword evidence="4 10" id="KW-0575">Peroxidase</keyword>
<dbReference type="PANTHER" id="PTHR42821:SF1">
    <property type="entry name" value="CATALASE-B"/>
    <property type="match status" value="1"/>
</dbReference>
<sequence length="754" mass="81243">MDPHKPVEIVKDIVEAAATKVSDALTPDVPGSPGSGTPTVEEPTTPQSPLPPKAEQGSPDRRTPTGAATDVPAPAVGQQGASLTTAHGVRLRDTDHSLKAGPRGPLLMQDHHFREKITHFDHERIPERVVHARGTGAHGVFTSYGTGAAVTRAGFLAKGKETPVFVRFSTVLGSRGSADTVRDTRGFATKFYTDEGTFDLVGNNIPVFFIQDAIKFPDIIHAGKPHPDREIPQAQSAHDSFWDFVSLHTEAQHHTMWNMSDRGIPRSYRTMEGFGVHTFRMINAAGETALVKFHWKPKLGVHSLTWEEAQLLSGVDPDFHRRDLYDAIEAGAFPEWELGLQIFPDNAEETFAGIDLLDPTKIVPEELAPVQPVGKLVLNRTPTNFFAETEQVAFHLGNLPPGIDVTNDPLLQGRLFSYVDTQLTRLAGPNFPQIPINRPHAPVNDMLRDGFHQHAVHAGVAPYRPNSLDGGNPFLAGDAENAFLDVPVTVTEAPKIRANPASFDDHYSQVRLFWLSMTPVEKQHIINAYTFELNKCYEQAIKERQLRSLANIDPVLCQQVATGLGLPTPEPTIALPDVEPSPALSQLGHTWPGDGRTIGIVVDPDGDLDGLGELQRAVSAAGMVPLLIAPHGGLVGGLPVQRTFATARSVEFDAVLFAGAPVPAPDALPGRDAKAGTATVTRAIDPRVLLLADECWRHAKTLGAWGAGTTVLQGSGIAGTPGVVSGGTGVETFAEVQQLLGAHRVWERFPAAIA</sequence>
<evidence type="ECO:0000256" key="8">
    <source>
        <dbReference type="ARBA" id="ARBA00023004"/>
    </source>
</evidence>
<evidence type="ECO:0000256" key="1">
    <source>
        <dbReference type="ARBA" id="ARBA00001971"/>
    </source>
</evidence>
<evidence type="ECO:0000256" key="5">
    <source>
        <dbReference type="ARBA" id="ARBA00022617"/>
    </source>
</evidence>
<dbReference type="GO" id="GO:0004096">
    <property type="term" value="F:catalase activity"/>
    <property type="evidence" value="ECO:0007669"/>
    <property type="project" value="UniProtKB-UniRule"/>
</dbReference>
<dbReference type="FunFam" id="2.40.180.10:FF:000003">
    <property type="entry name" value="Catalase"/>
    <property type="match status" value="1"/>
</dbReference>
<feature type="active site" evidence="11">
    <location>
        <position position="131"/>
    </location>
</feature>
<keyword evidence="7 10" id="KW-0560">Oxidoreductase</keyword>
<name>A0A919T272_9ACTN</name>
<keyword evidence="8 10" id="KW-0408">Iron</keyword>
<evidence type="ECO:0000256" key="11">
    <source>
        <dbReference type="PIRSR" id="PIRSR038927-1"/>
    </source>
</evidence>
<feature type="binding site" description="axial binding residue" evidence="12">
    <location>
        <position position="418"/>
    </location>
    <ligand>
        <name>heme</name>
        <dbReference type="ChEBI" id="CHEBI:30413"/>
    </ligand>
    <ligandPart>
        <name>Fe</name>
        <dbReference type="ChEBI" id="CHEBI:18248"/>
    </ligandPart>
</feature>
<comment type="similarity">
    <text evidence="2">Belongs to the catalase family. HPII subfamily.</text>
</comment>
<evidence type="ECO:0000259" key="17">
    <source>
        <dbReference type="SMART" id="SM01060"/>
    </source>
</evidence>
<keyword evidence="6 10" id="KW-0479">Metal-binding</keyword>
<evidence type="ECO:0000256" key="6">
    <source>
        <dbReference type="ARBA" id="ARBA00022723"/>
    </source>
</evidence>
<dbReference type="SUPFAM" id="SSF52317">
    <property type="entry name" value="Class I glutamine amidotransferase-like"/>
    <property type="match status" value="1"/>
</dbReference>
<dbReference type="PRINTS" id="PR00067">
    <property type="entry name" value="CATALASE"/>
</dbReference>
<dbReference type="SUPFAM" id="SSF56634">
    <property type="entry name" value="Heme-dependent catalase-like"/>
    <property type="match status" value="1"/>
</dbReference>
<dbReference type="GO" id="GO:0042744">
    <property type="term" value="P:hydrogen peroxide catabolic process"/>
    <property type="evidence" value="ECO:0007669"/>
    <property type="project" value="UniProtKB-UniRule"/>
</dbReference>
<evidence type="ECO:0000256" key="4">
    <source>
        <dbReference type="ARBA" id="ARBA00022559"/>
    </source>
</evidence>
<accession>A0A919T272</accession>
<evidence type="ECO:0000313" key="18">
    <source>
        <dbReference type="EMBL" id="GIM82176.1"/>
    </source>
</evidence>
<evidence type="ECO:0000256" key="9">
    <source>
        <dbReference type="ARBA" id="ARBA00023324"/>
    </source>
</evidence>
<comment type="catalytic activity">
    <reaction evidence="10 15">
        <text>2 H2O2 = O2 + 2 H2O</text>
        <dbReference type="Rhea" id="RHEA:20309"/>
        <dbReference type="ChEBI" id="CHEBI:15377"/>
        <dbReference type="ChEBI" id="CHEBI:15379"/>
        <dbReference type="ChEBI" id="CHEBI:16240"/>
        <dbReference type="EC" id="1.11.1.6"/>
    </reaction>
</comment>
<dbReference type="EC" id="1.11.1.6" evidence="3 10"/>
<dbReference type="GO" id="GO:0005829">
    <property type="term" value="C:cytosol"/>
    <property type="evidence" value="ECO:0007669"/>
    <property type="project" value="TreeGrafter"/>
</dbReference>
<dbReference type="Proteomes" id="UP000680865">
    <property type="component" value="Unassembled WGS sequence"/>
</dbReference>
<evidence type="ECO:0000313" key="19">
    <source>
        <dbReference type="Proteomes" id="UP000680865"/>
    </source>
</evidence>
<dbReference type="AlphaFoldDB" id="A0A919T272"/>
<dbReference type="InterPro" id="IPR010582">
    <property type="entry name" value="Catalase_immune_responsive"/>
</dbReference>
<evidence type="ECO:0000256" key="14">
    <source>
        <dbReference type="PIRSR" id="PIRSR038927-4"/>
    </source>
</evidence>
<dbReference type="CDD" id="cd03132">
    <property type="entry name" value="GATase1_catalase"/>
    <property type="match status" value="1"/>
</dbReference>
<keyword evidence="5 10" id="KW-0349">Heme</keyword>
<evidence type="ECO:0000256" key="13">
    <source>
        <dbReference type="PIRSR" id="PIRSR038927-3"/>
    </source>
</evidence>
<dbReference type="PROSITE" id="PS51402">
    <property type="entry name" value="CATALASE_3"/>
    <property type="match status" value="1"/>
</dbReference>
<feature type="domain" description="Catalase core" evidence="17">
    <location>
        <begin position="84"/>
        <end position="472"/>
    </location>
</feature>
<evidence type="ECO:0000256" key="16">
    <source>
        <dbReference type="SAM" id="MobiDB-lite"/>
    </source>
</evidence>
<dbReference type="InterPro" id="IPR020835">
    <property type="entry name" value="Catalase_sf"/>
</dbReference>
<evidence type="ECO:0000256" key="3">
    <source>
        <dbReference type="ARBA" id="ARBA00012314"/>
    </source>
</evidence>
<dbReference type="InterPro" id="IPR024708">
    <property type="entry name" value="Catalase_AS"/>
</dbReference>
<keyword evidence="9 10" id="KW-0376">Hydrogen peroxide</keyword>
<evidence type="ECO:0000256" key="7">
    <source>
        <dbReference type="ARBA" id="ARBA00023002"/>
    </source>
</evidence>
<dbReference type="GO" id="GO:0006979">
    <property type="term" value="P:response to oxidative stress"/>
    <property type="evidence" value="ECO:0007669"/>
    <property type="project" value="InterPro"/>
</dbReference>
<dbReference type="InterPro" id="IPR043156">
    <property type="entry name" value="Catalase_clade2_helical"/>
</dbReference>
<feature type="region of interest" description="Disordered" evidence="16">
    <location>
        <begin position="18"/>
        <end position="90"/>
    </location>
</feature>
<dbReference type="Gene3D" id="3.40.50.880">
    <property type="match status" value="1"/>
</dbReference>
<feature type="binding site" evidence="13">
    <location>
        <position position="414"/>
    </location>
    <ligand>
        <name>heme</name>
        <dbReference type="ChEBI" id="CHEBI:30413"/>
    </ligand>
</feature>
<evidence type="ECO:0000256" key="12">
    <source>
        <dbReference type="PIRSR" id="PIRSR038927-2"/>
    </source>
</evidence>
<comment type="function">
    <text evidence="10">Decomposes hydrogen peroxide into water and oxygen; serves to protect cells from the toxic effects of hydrogen peroxide.</text>
</comment>
<feature type="binding site" evidence="13">
    <location>
        <position position="128"/>
    </location>
    <ligand>
        <name>heme</name>
        <dbReference type="ChEBI" id="CHEBI:30413"/>
    </ligand>
</feature>